<dbReference type="InterPro" id="IPR014161">
    <property type="entry name" value="Tol-Pal_TolA"/>
</dbReference>
<feature type="region of interest" description="Disordered" evidence="5">
    <location>
        <begin position="319"/>
        <end position="344"/>
    </location>
</feature>
<feature type="transmembrane region" description="Helical" evidence="6">
    <location>
        <begin position="22"/>
        <end position="43"/>
    </location>
</feature>
<gene>
    <name evidence="7" type="primary">tolA</name>
    <name evidence="7" type="ORF">G3574_04135</name>
</gene>
<keyword evidence="3 6" id="KW-1133">Transmembrane helix</keyword>
<reference evidence="7 8" key="1">
    <citation type="submission" date="2020-02" db="EMBL/GenBank/DDBJ databases">
        <authorList>
            <person name="Kim M.K."/>
        </authorList>
    </citation>
    <scope>NUCLEOTIDE SEQUENCE [LARGE SCALE GENOMIC DNA]</scope>
    <source>
        <strain evidence="7 8">17J57-3</strain>
    </source>
</reference>
<dbReference type="Gene3D" id="3.30.1150.10">
    <property type="match status" value="1"/>
</dbReference>
<dbReference type="Proteomes" id="UP000482155">
    <property type="component" value="Unassembled WGS sequence"/>
</dbReference>
<comment type="caution">
    <text evidence="7">The sequence shown here is derived from an EMBL/GenBank/DDBJ whole genome shotgun (WGS) entry which is preliminary data.</text>
</comment>
<evidence type="ECO:0000313" key="8">
    <source>
        <dbReference type="Proteomes" id="UP000482155"/>
    </source>
</evidence>
<dbReference type="GO" id="GO:0043213">
    <property type="term" value="P:bacteriocin transport"/>
    <property type="evidence" value="ECO:0007669"/>
    <property type="project" value="InterPro"/>
</dbReference>
<name>A0A6B3SHX7_9BURK</name>
<dbReference type="InterPro" id="IPR006260">
    <property type="entry name" value="TonB/TolA_C"/>
</dbReference>
<evidence type="ECO:0000256" key="4">
    <source>
        <dbReference type="ARBA" id="ARBA00023136"/>
    </source>
</evidence>
<evidence type="ECO:0000313" key="7">
    <source>
        <dbReference type="EMBL" id="NEX60260.1"/>
    </source>
</evidence>
<protein>
    <submittedName>
        <fullName evidence="7">Cell envelope integrity protein TolA</fullName>
    </submittedName>
</protein>
<evidence type="ECO:0000256" key="6">
    <source>
        <dbReference type="SAM" id="Phobius"/>
    </source>
</evidence>
<dbReference type="Pfam" id="PF13103">
    <property type="entry name" value="TonB_2"/>
    <property type="match status" value="1"/>
</dbReference>
<feature type="compositionally biased region" description="Basic and acidic residues" evidence="5">
    <location>
        <begin position="108"/>
        <end position="117"/>
    </location>
</feature>
<sequence>MKQSAYQPAQQPYAVPPESGRWRAIVLALLMHLFLVLFLWVGIRWQNDTPQTIEAEVWSPQVREAAPTPPPPVPEEQVKAPEPKPEPEPRPVVKAPPPKAAEDEPEEKPDIALEQEKKRRALDKKRQEEEIARIKQKRQEEAEKLAKAKEREELLKKEKLEKEKAEKERLAKLEKEKEKAEKAEKDKAEKEKLAKLEKEKKEKAEKAEAKRRQDEANEKLLAKSREEEMRRLSGAVGPGGSGDAPKAQGPRGDATYVNTLRTKIRGNTSFIPPADIEGNPTVEYRVDLLPDGSVKSIKKLRSSGVSGFDEAVERAIRKSEPFPADKSTGKVPSDFTFKHTPKDL</sequence>
<evidence type="ECO:0000256" key="1">
    <source>
        <dbReference type="ARBA" id="ARBA00004167"/>
    </source>
</evidence>
<evidence type="ECO:0000256" key="2">
    <source>
        <dbReference type="ARBA" id="ARBA00022692"/>
    </source>
</evidence>
<keyword evidence="2 6" id="KW-0812">Transmembrane</keyword>
<keyword evidence="8" id="KW-1185">Reference proteome</keyword>
<keyword evidence="4 6" id="KW-0472">Membrane</keyword>
<evidence type="ECO:0000256" key="3">
    <source>
        <dbReference type="ARBA" id="ARBA00022989"/>
    </source>
</evidence>
<dbReference type="EMBL" id="JAAIVB010000012">
    <property type="protein sequence ID" value="NEX60260.1"/>
    <property type="molecule type" value="Genomic_DNA"/>
</dbReference>
<dbReference type="GO" id="GO:0019534">
    <property type="term" value="F:toxin transmembrane transporter activity"/>
    <property type="evidence" value="ECO:0007669"/>
    <property type="project" value="InterPro"/>
</dbReference>
<dbReference type="NCBIfam" id="TIGR02794">
    <property type="entry name" value="tolA_full"/>
    <property type="match status" value="1"/>
</dbReference>
<dbReference type="AlphaFoldDB" id="A0A6B3SHX7"/>
<dbReference type="SUPFAM" id="SSF74653">
    <property type="entry name" value="TolA/TonB C-terminal domain"/>
    <property type="match status" value="1"/>
</dbReference>
<accession>A0A6B3SHX7</accession>
<evidence type="ECO:0000256" key="5">
    <source>
        <dbReference type="SAM" id="MobiDB-lite"/>
    </source>
</evidence>
<feature type="compositionally biased region" description="Basic and acidic residues" evidence="5">
    <location>
        <begin position="76"/>
        <end position="91"/>
    </location>
</feature>
<dbReference type="NCBIfam" id="TIGR01352">
    <property type="entry name" value="tonB_Cterm"/>
    <property type="match status" value="1"/>
</dbReference>
<feature type="region of interest" description="Disordered" evidence="5">
    <location>
        <begin position="63"/>
        <end position="253"/>
    </location>
</feature>
<feature type="compositionally biased region" description="Basic and acidic residues" evidence="5">
    <location>
        <begin position="124"/>
        <end position="231"/>
    </location>
</feature>
<comment type="subcellular location">
    <subcellularLocation>
        <location evidence="1">Membrane</location>
        <topology evidence="1">Single-pass membrane protein</topology>
    </subcellularLocation>
</comment>
<dbReference type="GO" id="GO:0016020">
    <property type="term" value="C:membrane"/>
    <property type="evidence" value="ECO:0007669"/>
    <property type="project" value="UniProtKB-SubCell"/>
</dbReference>
<proteinExistence type="predicted"/>
<organism evidence="7 8">
    <name type="scientific">Noviherbaspirillum galbum</name>
    <dbReference type="NCBI Taxonomy" id="2709383"/>
    <lineage>
        <taxon>Bacteria</taxon>
        <taxon>Pseudomonadati</taxon>
        <taxon>Pseudomonadota</taxon>
        <taxon>Betaproteobacteria</taxon>
        <taxon>Burkholderiales</taxon>
        <taxon>Oxalobacteraceae</taxon>
        <taxon>Noviherbaspirillum</taxon>
    </lineage>
</organism>